<comment type="caution">
    <text evidence="2">The sequence shown here is derived from an EMBL/GenBank/DDBJ whole genome shotgun (WGS) entry which is preliminary data.</text>
</comment>
<dbReference type="AlphaFoldDB" id="A0A3M6TM49"/>
<evidence type="ECO:0000256" key="1">
    <source>
        <dbReference type="SAM" id="MobiDB-lite"/>
    </source>
</evidence>
<feature type="region of interest" description="Disordered" evidence="1">
    <location>
        <begin position="1"/>
        <end position="28"/>
    </location>
</feature>
<evidence type="ECO:0000313" key="3">
    <source>
        <dbReference type="Proteomes" id="UP000275408"/>
    </source>
</evidence>
<dbReference type="Proteomes" id="UP000275408">
    <property type="component" value="Unassembled WGS sequence"/>
</dbReference>
<feature type="compositionally biased region" description="Basic and acidic residues" evidence="1">
    <location>
        <begin position="7"/>
        <end position="18"/>
    </location>
</feature>
<sequence length="575" mass="64650">MSAIDEQSTRDLFDEKLPKLQNNAPDCQLSDPVEDVRCFGDCETRSPYPVPRKFPDPDFRITSFGCEPKSVISVADPSVLSQPSISAGCEENSPPSVPAPDQTPCESIEATADQCNTTSDEPRSRVLTIAAQLNEKDSGLLVDTRANMSAIGEQSIRDLFDGKLPSLQKTPQLPVIRSSRCFEDSDNLSPYPVPRRFPDTEFKMFDMQEQINKLGMKLDGIVRNIQPKQEVSFKWRKYSFKTKPTPLCYHNPAFLSEMRKIRHPVSRLLTKPHVNRLRLPLTNVTSRSMSSDHASGHCPTPEQTCLPLVNSPSETYLTENYPGNRKPLLTTSHQTQYRTLDALWTVTISALILFLTNSQTQTSWIFAMQEQINKLGMKLDAIAKSIRPKQEAKIYGDVPSSEVQTGKDNLQRRRITLPLYLKESKFPCEFQVVQNLTYDAILGRDFLQVNRAMIDLDNNTITLNESANQQEQACSASAPLTGTFKPQERNVKGNEHVFTSEGSVKSSAAKIEWNLTKDLITALLQLRQNVFNIKPLLDIIPSTMGFVVTLPAIVLPTIEQDDHKLDNRFSFSNLL</sequence>
<dbReference type="InterPro" id="IPR021109">
    <property type="entry name" value="Peptidase_aspartic_dom_sf"/>
</dbReference>
<organism evidence="2 3">
    <name type="scientific">Pocillopora damicornis</name>
    <name type="common">Cauliflower coral</name>
    <name type="synonym">Millepora damicornis</name>
    <dbReference type="NCBI Taxonomy" id="46731"/>
    <lineage>
        <taxon>Eukaryota</taxon>
        <taxon>Metazoa</taxon>
        <taxon>Cnidaria</taxon>
        <taxon>Anthozoa</taxon>
        <taxon>Hexacorallia</taxon>
        <taxon>Scleractinia</taxon>
        <taxon>Astrocoeniina</taxon>
        <taxon>Pocilloporidae</taxon>
        <taxon>Pocillopora</taxon>
    </lineage>
</organism>
<reference evidence="2 3" key="1">
    <citation type="journal article" date="2018" name="Sci. Rep.">
        <title>Comparative analysis of the Pocillopora damicornis genome highlights role of immune system in coral evolution.</title>
        <authorList>
            <person name="Cunning R."/>
            <person name="Bay R.A."/>
            <person name="Gillette P."/>
            <person name="Baker A.C."/>
            <person name="Traylor-Knowles N."/>
        </authorList>
    </citation>
    <scope>NUCLEOTIDE SEQUENCE [LARGE SCALE GENOMIC DNA]</scope>
    <source>
        <strain evidence="2">RSMAS</strain>
        <tissue evidence="2">Whole animal</tissue>
    </source>
</reference>
<keyword evidence="3" id="KW-1185">Reference proteome</keyword>
<protein>
    <submittedName>
        <fullName evidence="2">Uncharacterized protein</fullName>
    </submittedName>
</protein>
<feature type="region of interest" description="Disordered" evidence="1">
    <location>
        <begin position="84"/>
        <end position="103"/>
    </location>
</feature>
<evidence type="ECO:0000313" key="2">
    <source>
        <dbReference type="EMBL" id="RMX42334.1"/>
    </source>
</evidence>
<dbReference type="Gene3D" id="2.40.70.10">
    <property type="entry name" value="Acid Proteases"/>
    <property type="match status" value="1"/>
</dbReference>
<name>A0A3M6TM49_POCDA</name>
<accession>A0A3M6TM49</accession>
<gene>
    <name evidence="2" type="ORF">pdam_00014639</name>
</gene>
<dbReference type="EMBL" id="RCHS01003372">
    <property type="protein sequence ID" value="RMX42334.1"/>
    <property type="molecule type" value="Genomic_DNA"/>
</dbReference>
<proteinExistence type="predicted"/>